<reference evidence="1 2" key="1">
    <citation type="submission" date="2018-09" db="EMBL/GenBank/DDBJ databases">
        <title>Paenibacillus SK2017-BO5.</title>
        <authorList>
            <person name="Piskunova J.V."/>
            <person name="Dubiley S.A."/>
            <person name="Severinov K.V."/>
        </authorList>
    </citation>
    <scope>NUCLEOTIDE SEQUENCE [LARGE SCALE GENOMIC DNA]</scope>
    <source>
        <strain evidence="1 2">BO5</strain>
    </source>
</reference>
<accession>A0A3A3H5A5</accession>
<protein>
    <submittedName>
        <fullName evidence="1">Uncharacterized protein</fullName>
    </submittedName>
</protein>
<feature type="non-terminal residue" evidence="1">
    <location>
        <position position="1"/>
    </location>
</feature>
<dbReference type="Proteomes" id="UP000266177">
    <property type="component" value="Unassembled WGS sequence"/>
</dbReference>
<dbReference type="EMBL" id="QYZD01000005">
    <property type="protein sequence ID" value="RJG24755.1"/>
    <property type="molecule type" value="Genomic_DNA"/>
</dbReference>
<evidence type="ECO:0000313" key="1">
    <source>
        <dbReference type="EMBL" id="RJG24755.1"/>
    </source>
</evidence>
<gene>
    <name evidence="1" type="ORF">DQX05_07835</name>
</gene>
<proteinExistence type="predicted"/>
<organism evidence="1 2">
    <name type="scientific">Paenibacillus thiaminolyticus</name>
    <name type="common">Bacillus thiaminolyticus</name>
    <dbReference type="NCBI Taxonomy" id="49283"/>
    <lineage>
        <taxon>Bacteria</taxon>
        <taxon>Bacillati</taxon>
        <taxon>Bacillota</taxon>
        <taxon>Bacilli</taxon>
        <taxon>Bacillales</taxon>
        <taxon>Paenibacillaceae</taxon>
        <taxon>Paenibacillus</taxon>
    </lineage>
</organism>
<sequence>IKLSIKVKFDLLILLLTRTRSSHTLRHLFSFQGTHLHFVTDVLKASVLIYIIKSTLSCQHLFFIEMFHQASRRIDKK</sequence>
<comment type="caution">
    <text evidence="1">The sequence shown here is derived from an EMBL/GenBank/DDBJ whole genome shotgun (WGS) entry which is preliminary data.</text>
</comment>
<evidence type="ECO:0000313" key="2">
    <source>
        <dbReference type="Proteomes" id="UP000266177"/>
    </source>
</evidence>
<name>A0A3A3H5A5_PANTH</name>
<dbReference type="AlphaFoldDB" id="A0A3A3H5A5"/>